<proteinExistence type="predicted"/>
<gene>
    <name evidence="2" type="ordered locus">Caur_0476</name>
</gene>
<keyword evidence="3" id="KW-1185">Reference proteome</keyword>
<organism evidence="2 3">
    <name type="scientific">Chloroflexus aurantiacus (strain ATCC 29366 / DSM 635 / J-10-fl)</name>
    <dbReference type="NCBI Taxonomy" id="324602"/>
    <lineage>
        <taxon>Bacteria</taxon>
        <taxon>Bacillati</taxon>
        <taxon>Chloroflexota</taxon>
        <taxon>Chloroflexia</taxon>
        <taxon>Chloroflexales</taxon>
        <taxon>Chloroflexineae</taxon>
        <taxon>Chloroflexaceae</taxon>
        <taxon>Chloroflexus</taxon>
    </lineage>
</organism>
<dbReference type="Gene3D" id="2.60.120.1440">
    <property type="match status" value="1"/>
</dbReference>
<keyword evidence="1" id="KW-0812">Transmembrane</keyword>
<dbReference type="EMBL" id="CP000909">
    <property type="protein sequence ID" value="ABY33724.1"/>
    <property type="molecule type" value="Genomic_DNA"/>
</dbReference>
<keyword evidence="1" id="KW-1133">Transmembrane helix</keyword>
<dbReference type="InParanoid" id="A9WE64"/>
<dbReference type="EnsemblBacteria" id="ABY33724">
    <property type="protein sequence ID" value="ABY33724"/>
    <property type="gene ID" value="Caur_0476"/>
</dbReference>
<evidence type="ECO:0000313" key="3">
    <source>
        <dbReference type="Proteomes" id="UP000002008"/>
    </source>
</evidence>
<keyword evidence="1" id="KW-0472">Membrane</keyword>
<dbReference type="AlphaFoldDB" id="A9WE64"/>
<accession>A9WE64</accession>
<reference evidence="3" key="1">
    <citation type="journal article" date="2011" name="BMC Genomics">
        <title>Complete genome sequence of the filamentous anoxygenic phototrophic bacterium Chloroflexus aurantiacus.</title>
        <authorList>
            <person name="Tang K.H."/>
            <person name="Barry K."/>
            <person name="Chertkov O."/>
            <person name="Dalin E."/>
            <person name="Han C.S."/>
            <person name="Hauser L.J."/>
            <person name="Honchak B.M."/>
            <person name="Karbach L.E."/>
            <person name="Land M.L."/>
            <person name="Lapidus A."/>
            <person name="Larimer F.W."/>
            <person name="Mikhailova N."/>
            <person name="Pitluck S."/>
            <person name="Pierson B.K."/>
            <person name="Blankenship R.E."/>
        </authorList>
    </citation>
    <scope>NUCLEOTIDE SEQUENCE [LARGE SCALE GENOMIC DNA]</scope>
    <source>
        <strain evidence="3">ATCC 29366 / DSM 635 / J-10-fl</strain>
    </source>
</reference>
<dbReference type="STRING" id="324602.Caur_0476"/>
<evidence type="ECO:0000256" key="1">
    <source>
        <dbReference type="SAM" id="Phobius"/>
    </source>
</evidence>
<dbReference type="PATRIC" id="fig|324602.8.peg.540"/>
<name>A9WE64_CHLAA</name>
<dbReference type="KEGG" id="cau:Caur_0476"/>
<feature type="transmembrane region" description="Helical" evidence="1">
    <location>
        <begin position="24"/>
        <end position="45"/>
    </location>
</feature>
<sequence length="474" mass="53035">MAAMRTSTVATHDRLVAQRRTLRIAWLTLFVFFGLFLALSSWVVWNIRQWYLTATDVQTAILVVRGSDESIVWQPAGRTIFQGVRDQQPLSEGEAVRTLPNAGYGQVASLRLFEGSQLDLWAGTELRLTTLRTTRWHSGTLQVALEQTNGYVRYDVRGDQPFQNVFFTVTVGDAQVKLLPGGSYSINLYPPERRVIRSDGRPALIADVAVRSGSAIVTGVVGQPVRLAAGQRIEVDPAGIPGLPVPARWELIRDGGFSRFSEVEYNNTTRTDDPTLPRSTTWQVSGTPSLPLLERGFFRLAQICRPPNDTLVCPIEDWRTAAWFYRVGGQTKGFVTSIRQPLGVQGAGIDVSEFRSLVFSLWARVDYQSLPAAGDRGTECPVMIRIVARRSSPADPDEERVVCIYTATSDDALRVRADGVFYLRVEPSTWTQFRVDLRDENWLPDYRYLRSVEIYANGHDYDARVAEVSLVGTQ</sequence>
<dbReference type="Proteomes" id="UP000002008">
    <property type="component" value="Chromosome"/>
</dbReference>
<evidence type="ECO:0000313" key="2">
    <source>
        <dbReference type="EMBL" id="ABY33724.1"/>
    </source>
</evidence>
<dbReference type="eggNOG" id="ENOG5033HBF">
    <property type="taxonomic scope" value="Bacteria"/>
</dbReference>
<protein>
    <recommendedName>
        <fullName evidence="4">FecR protein domain-containing protein</fullName>
    </recommendedName>
</protein>
<dbReference type="HOGENOM" id="CLU_574753_0_0_0"/>
<evidence type="ECO:0008006" key="4">
    <source>
        <dbReference type="Google" id="ProtNLM"/>
    </source>
</evidence>